<evidence type="ECO:0000313" key="1">
    <source>
        <dbReference type="EMBL" id="RHZ71858.1"/>
    </source>
</evidence>
<sequence>MVTPKLHHVDTIVTQFWDKPHHIYIYISIRNQNNQYLVTSHPSFFFIIIFFSKVSGTSRYSNETRSKFCVILYF</sequence>
<dbReference type="EMBL" id="PQFF01000231">
    <property type="protein sequence ID" value="RHZ71858.1"/>
    <property type="molecule type" value="Genomic_DNA"/>
</dbReference>
<dbReference type="Proteomes" id="UP000266861">
    <property type="component" value="Unassembled WGS sequence"/>
</dbReference>
<reference evidence="1 2" key="1">
    <citation type="submission" date="2018-08" db="EMBL/GenBank/DDBJ databases">
        <title>Genome and evolution of the arbuscular mycorrhizal fungus Diversispora epigaea (formerly Glomus versiforme) and its bacterial endosymbionts.</title>
        <authorList>
            <person name="Sun X."/>
            <person name="Fei Z."/>
            <person name="Harrison M."/>
        </authorList>
    </citation>
    <scope>NUCLEOTIDE SEQUENCE [LARGE SCALE GENOMIC DNA]</scope>
    <source>
        <strain evidence="1 2">IT104</strain>
    </source>
</reference>
<name>A0A397IC56_9GLOM</name>
<evidence type="ECO:0000313" key="2">
    <source>
        <dbReference type="Proteomes" id="UP000266861"/>
    </source>
</evidence>
<accession>A0A397IC56</accession>
<gene>
    <name evidence="1" type="ORF">Glove_251g35</name>
</gene>
<comment type="caution">
    <text evidence="1">The sequence shown here is derived from an EMBL/GenBank/DDBJ whole genome shotgun (WGS) entry which is preliminary data.</text>
</comment>
<proteinExistence type="predicted"/>
<organism evidence="1 2">
    <name type="scientific">Diversispora epigaea</name>
    <dbReference type="NCBI Taxonomy" id="1348612"/>
    <lineage>
        <taxon>Eukaryota</taxon>
        <taxon>Fungi</taxon>
        <taxon>Fungi incertae sedis</taxon>
        <taxon>Mucoromycota</taxon>
        <taxon>Glomeromycotina</taxon>
        <taxon>Glomeromycetes</taxon>
        <taxon>Diversisporales</taxon>
        <taxon>Diversisporaceae</taxon>
        <taxon>Diversispora</taxon>
    </lineage>
</organism>
<protein>
    <submittedName>
        <fullName evidence="1">Uncharacterized protein</fullName>
    </submittedName>
</protein>
<keyword evidence="2" id="KW-1185">Reference proteome</keyword>
<dbReference type="AlphaFoldDB" id="A0A397IC56"/>